<proteinExistence type="predicted"/>
<organism evidence="1">
    <name type="scientific">hydrothermal vent metagenome</name>
    <dbReference type="NCBI Taxonomy" id="652676"/>
    <lineage>
        <taxon>unclassified sequences</taxon>
        <taxon>metagenomes</taxon>
        <taxon>ecological metagenomes</taxon>
    </lineage>
</organism>
<gene>
    <name evidence="1" type="ORF">MNBD_ALPHA06-1283</name>
</gene>
<accession>A0A3B0RX25</accession>
<reference evidence="1" key="1">
    <citation type="submission" date="2018-06" db="EMBL/GenBank/DDBJ databases">
        <authorList>
            <person name="Zhirakovskaya E."/>
        </authorList>
    </citation>
    <scope>NUCLEOTIDE SEQUENCE</scope>
</reference>
<sequence>MSSPKTNTLTAIAMVLALGLGTAPAFAENGVPSFASHPTSNSSIRAGITAFEKGDYAKAAFFQKSALKSGLKKSRKLAAYSNLCAAEGAQGQLEAASKACDAALKLSPNAWTALNNQGVVQWLSGDKENAASSFASAQQAADADNELVRQNALLSSAATLAQAD</sequence>
<name>A0A3B0RX25_9ZZZZ</name>
<dbReference type="SMART" id="SM00028">
    <property type="entry name" value="TPR"/>
    <property type="match status" value="2"/>
</dbReference>
<dbReference type="EMBL" id="UOEE01000234">
    <property type="protein sequence ID" value="VAV96897.1"/>
    <property type="molecule type" value="Genomic_DNA"/>
</dbReference>
<protein>
    <submittedName>
        <fullName evidence="1">Uncharacterized protein</fullName>
    </submittedName>
</protein>
<dbReference type="InterPro" id="IPR019734">
    <property type="entry name" value="TPR_rpt"/>
</dbReference>
<dbReference type="SUPFAM" id="SSF48452">
    <property type="entry name" value="TPR-like"/>
    <property type="match status" value="1"/>
</dbReference>
<dbReference type="AlphaFoldDB" id="A0A3B0RX25"/>
<dbReference type="Gene3D" id="1.25.40.10">
    <property type="entry name" value="Tetratricopeptide repeat domain"/>
    <property type="match status" value="1"/>
</dbReference>
<evidence type="ECO:0000313" key="1">
    <source>
        <dbReference type="EMBL" id="VAV96897.1"/>
    </source>
</evidence>
<dbReference type="InterPro" id="IPR011990">
    <property type="entry name" value="TPR-like_helical_dom_sf"/>
</dbReference>
<dbReference type="Pfam" id="PF13432">
    <property type="entry name" value="TPR_16"/>
    <property type="match status" value="1"/>
</dbReference>